<protein>
    <recommendedName>
        <fullName evidence="2 6">Alpha-galactosidase</fullName>
        <ecNumber evidence="2 6">3.2.1.22</ecNumber>
    </recommendedName>
</protein>
<evidence type="ECO:0000256" key="3">
    <source>
        <dbReference type="ARBA" id="ARBA00022801"/>
    </source>
</evidence>
<keyword evidence="9" id="KW-0732">Signal</keyword>
<evidence type="ECO:0000256" key="5">
    <source>
        <dbReference type="ARBA" id="ARBA00023295"/>
    </source>
</evidence>
<dbReference type="InterPro" id="IPR031705">
    <property type="entry name" value="Glyco_hydro_36_C"/>
</dbReference>
<proteinExistence type="inferred from homology"/>
<dbReference type="OrthoDB" id="5795902at2759"/>
<evidence type="ECO:0000313" key="13">
    <source>
        <dbReference type="Proteomes" id="UP000054481"/>
    </source>
</evidence>
<dbReference type="PIRSF" id="PIRSF005536">
    <property type="entry name" value="Agal"/>
    <property type="match status" value="1"/>
</dbReference>
<comment type="similarity">
    <text evidence="6">Belongs to the glycosyl hydrolase.</text>
</comment>
<dbReference type="Gene3D" id="2.60.40.1180">
    <property type="entry name" value="Golgi alpha-mannosidase II"/>
    <property type="match status" value="1"/>
</dbReference>
<dbReference type="Pfam" id="PF16874">
    <property type="entry name" value="Glyco_hydro_36C"/>
    <property type="match status" value="1"/>
</dbReference>
<keyword evidence="4" id="KW-0325">Glycoprotein</keyword>
<dbReference type="PANTHER" id="PTHR43053">
    <property type="entry name" value="GLYCOSIDASE FAMILY 31"/>
    <property type="match status" value="1"/>
</dbReference>
<keyword evidence="13" id="KW-1185">Reference proteome</keyword>
<comment type="catalytic activity">
    <reaction evidence="1 6">
        <text>Hydrolysis of terminal, non-reducing alpha-D-galactose residues in alpha-D-galactosides, including galactose oligosaccharides, galactomannans and galactolipids.</text>
        <dbReference type="EC" id="3.2.1.22"/>
    </reaction>
</comment>
<evidence type="ECO:0000259" key="10">
    <source>
        <dbReference type="Pfam" id="PF16874"/>
    </source>
</evidence>
<dbReference type="SUPFAM" id="SSF51445">
    <property type="entry name" value="(Trans)glycosidases"/>
    <property type="match status" value="1"/>
</dbReference>
<feature type="domain" description="Glycosyl hydrolase family 36 N-terminal" evidence="11">
    <location>
        <begin position="90"/>
        <end position="305"/>
    </location>
</feature>
<sequence length="751" mass="82962">MRASQSHRRLAVVAAFVSGLAAFAAAQAPTSNKHIVVDASSFALNGDNVSYRFHVDNTTGDLISDHFGAPVDGNGIEAEIGPLNGWVGLPGRVRREMPDLGRGDFRIPAIQIQQTEGFTISDFQYRSHDILNGKPSLRGLPSTFGGDDDASTLVIHMYDQYSNVAADLSYSIFPKYDAIARSVNITNMGSGNITIEKLASFSIDMPFGNYEMLELKGDWAREGMRVRRKVESGTQGFGSAAGYSSHFHNPFFALLDPSTTEAHGEAWGFSLVYTGSFTAEVEKGSQDLTRAMIGFNPSQLSWPLAPGASLVSPEAVAVFSDTGIGGMSRKLHGLYRKHLMKSKYAMQTRPVLLNSWEGLAFDYDADKIEKLAEESARLGIKLFVLDDGWFGVQHPRDDDTAGLGDWQVNPAKFPNGLRPLVERVKNLESGNSTASPKLKFGLWFEPEMVNPNSSLYQQHPDWALHAGRYPRTERRNQLVLNVALPEVQDFIIDSVSNILESSPIDYVKWDNNRGIHETPAAATLHEYMLGLYRVFDTLTQRFPDVLWEGCASGGGRFDPGILQYFPQVWTSDDTDGLERVHIQFGTSLAYPPSAMGAHISAVPNQQTGRTTPFEFRAHVAMMGGSFGFELNPEEMPADERAKIPDLIALAEKVNPIVVQGDMWRLSLPEQSNWPAALFVSPDGQQAVLFYFQLRANVDNSWPVLRLQGLDAKAQYRVDGKRTVSGATLMNKGISYRFEGDLDSRIVFLDKV</sequence>
<name>A0A0F8A6K7_9HYPO</name>
<dbReference type="FunFam" id="3.20.20.70:FF:000118">
    <property type="entry name" value="Alpha-galactosidase"/>
    <property type="match status" value="1"/>
</dbReference>
<comment type="function">
    <text evidence="6">Hydrolyzes a variety of simple alpha-D-galactoside as well as more complex molecules such as oligosaccharides and polysaccharides.</text>
</comment>
<keyword evidence="3 6" id="KW-0378">Hydrolase</keyword>
<dbReference type="InterPro" id="IPR013780">
    <property type="entry name" value="Glyco_hydro_b"/>
</dbReference>
<dbReference type="InterPro" id="IPR031704">
    <property type="entry name" value="Glyco_hydro_36_N"/>
</dbReference>
<dbReference type="AlphaFoldDB" id="A0A0F8A6K7"/>
<reference evidence="12 13" key="1">
    <citation type="journal article" date="2014" name="Genome Biol. Evol.">
        <title>Comparative genomics and transcriptomics analyses reveal divergent lifestyle features of nematode endoparasitic fungus Hirsutella minnesotensis.</title>
        <authorList>
            <person name="Lai Y."/>
            <person name="Liu K."/>
            <person name="Zhang X."/>
            <person name="Zhang X."/>
            <person name="Li K."/>
            <person name="Wang N."/>
            <person name="Shu C."/>
            <person name="Wu Y."/>
            <person name="Wang C."/>
            <person name="Bushley K.E."/>
            <person name="Xiang M."/>
            <person name="Liu X."/>
        </authorList>
    </citation>
    <scope>NUCLEOTIDE SEQUENCE [LARGE SCALE GENOMIC DNA]</scope>
    <source>
        <strain evidence="12 13">3608</strain>
    </source>
</reference>
<dbReference type="GO" id="GO:0016052">
    <property type="term" value="P:carbohydrate catabolic process"/>
    <property type="evidence" value="ECO:0007669"/>
    <property type="project" value="InterPro"/>
</dbReference>
<dbReference type="Gene3D" id="3.20.20.70">
    <property type="entry name" value="Aldolase class I"/>
    <property type="match status" value="1"/>
</dbReference>
<evidence type="ECO:0000256" key="6">
    <source>
        <dbReference type="PIRNR" id="PIRNR005536"/>
    </source>
</evidence>
<dbReference type="PROSITE" id="PS00512">
    <property type="entry name" value="ALPHA_GALACTOSIDASE"/>
    <property type="match status" value="1"/>
</dbReference>
<feature type="signal peptide" evidence="9">
    <location>
        <begin position="1"/>
        <end position="26"/>
    </location>
</feature>
<feature type="binding site" evidence="8">
    <location>
        <begin position="508"/>
        <end position="512"/>
    </location>
    <ligand>
        <name>substrate</name>
    </ligand>
</feature>
<feature type="binding site" evidence="8">
    <location>
        <position position="475"/>
    </location>
    <ligand>
        <name>substrate</name>
    </ligand>
</feature>
<dbReference type="FunFam" id="2.60.40.1180:FF:000028">
    <property type="entry name" value="Alpha-galactosidase"/>
    <property type="match status" value="1"/>
</dbReference>
<dbReference type="Pfam" id="PF02065">
    <property type="entry name" value="Melibiase"/>
    <property type="match status" value="1"/>
</dbReference>
<dbReference type="PRINTS" id="PR00743">
    <property type="entry name" value="GLHYDRLASE36"/>
</dbReference>
<dbReference type="Gene3D" id="2.70.98.60">
    <property type="entry name" value="alpha-galactosidase from lactobacil brevis"/>
    <property type="match status" value="1"/>
</dbReference>
<feature type="binding site" evidence="8">
    <location>
        <position position="550"/>
    </location>
    <ligand>
        <name>substrate</name>
    </ligand>
</feature>
<dbReference type="Pfam" id="PF16875">
    <property type="entry name" value="Glyco_hydro_36N"/>
    <property type="match status" value="1"/>
</dbReference>
<feature type="binding site" evidence="8">
    <location>
        <position position="572"/>
    </location>
    <ligand>
        <name>substrate</name>
    </ligand>
</feature>
<dbReference type="InterPro" id="IPR013785">
    <property type="entry name" value="Aldolase_TIM"/>
</dbReference>
<keyword evidence="5 6" id="KW-0326">Glycosidase</keyword>
<feature type="active site" description="Nucleophile" evidence="7">
    <location>
        <position position="510"/>
    </location>
</feature>
<feature type="domain" description="Glycosyl hydrolase family 36 C-terminal" evidence="10">
    <location>
        <begin position="673"/>
        <end position="748"/>
    </location>
</feature>
<evidence type="ECO:0000259" key="11">
    <source>
        <dbReference type="Pfam" id="PF16875"/>
    </source>
</evidence>
<dbReference type="InterPro" id="IPR050985">
    <property type="entry name" value="Alpha-glycosidase_related"/>
</dbReference>
<dbReference type="InterPro" id="IPR038417">
    <property type="entry name" value="Alpga-gal_N_sf"/>
</dbReference>
<dbReference type="InterPro" id="IPR017853">
    <property type="entry name" value="GH"/>
</dbReference>
<dbReference type="EC" id="3.2.1.22" evidence="2 6"/>
<dbReference type="PANTHER" id="PTHR43053:SF3">
    <property type="entry name" value="ALPHA-GALACTOSIDASE C-RELATED"/>
    <property type="match status" value="1"/>
</dbReference>
<dbReference type="EMBL" id="KQ030508">
    <property type="protein sequence ID" value="KJZ77249.1"/>
    <property type="molecule type" value="Genomic_DNA"/>
</dbReference>
<dbReference type="Proteomes" id="UP000054481">
    <property type="component" value="Unassembled WGS sequence"/>
</dbReference>
<evidence type="ECO:0000256" key="8">
    <source>
        <dbReference type="PIRSR" id="PIRSR005536-2"/>
    </source>
</evidence>
<gene>
    <name evidence="12" type="ORF">HIM_03570</name>
</gene>
<dbReference type="InterPro" id="IPR000111">
    <property type="entry name" value="Glyco_hydro_27/36_CS"/>
</dbReference>
<evidence type="ECO:0000313" key="12">
    <source>
        <dbReference type="EMBL" id="KJZ77249.1"/>
    </source>
</evidence>
<dbReference type="InterPro" id="IPR002252">
    <property type="entry name" value="Glyco_hydro_36"/>
</dbReference>
<evidence type="ECO:0000256" key="7">
    <source>
        <dbReference type="PIRSR" id="PIRSR005536-1"/>
    </source>
</evidence>
<dbReference type="CDD" id="cd14791">
    <property type="entry name" value="GH36"/>
    <property type="match status" value="1"/>
</dbReference>
<accession>A0A0F8A6K7</accession>
<evidence type="ECO:0000256" key="1">
    <source>
        <dbReference type="ARBA" id="ARBA00001255"/>
    </source>
</evidence>
<dbReference type="GO" id="GO:0004557">
    <property type="term" value="F:alpha-galactosidase activity"/>
    <property type="evidence" value="ECO:0007669"/>
    <property type="project" value="UniProtKB-UniRule"/>
</dbReference>
<evidence type="ECO:0000256" key="2">
    <source>
        <dbReference type="ARBA" id="ARBA00012755"/>
    </source>
</evidence>
<feature type="active site" description="Proton donor" evidence="7">
    <location>
        <position position="572"/>
    </location>
</feature>
<feature type="binding site" evidence="8">
    <location>
        <begin position="386"/>
        <end position="387"/>
    </location>
    <ligand>
        <name>substrate</name>
    </ligand>
</feature>
<evidence type="ECO:0000256" key="9">
    <source>
        <dbReference type="SAM" id="SignalP"/>
    </source>
</evidence>
<feature type="binding site" evidence="8">
    <location>
        <position position="219"/>
    </location>
    <ligand>
        <name>substrate</name>
    </ligand>
</feature>
<evidence type="ECO:0000256" key="4">
    <source>
        <dbReference type="ARBA" id="ARBA00023180"/>
    </source>
</evidence>
<organism evidence="12 13">
    <name type="scientific">Hirsutella minnesotensis 3608</name>
    <dbReference type="NCBI Taxonomy" id="1043627"/>
    <lineage>
        <taxon>Eukaryota</taxon>
        <taxon>Fungi</taxon>
        <taxon>Dikarya</taxon>
        <taxon>Ascomycota</taxon>
        <taxon>Pezizomycotina</taxon>
        <taxon>Sordariomycetes</taxon>
        <taxon>Hypocreomycetidae</taxon>
        <taxon>Hypocreales</taxon>
        <taxon>Ophiocordycipitaceae</taxon>
        <taxon>Hirsutella</taxon>
    </lineage>
</organism>
<feature type="chain" id="PRO_5002526510" description="Alpha-galactosidase" evidence="9">
    <location>
        <begin position="27"/>
        <end position="751"/>
    </location>
</feature>